<dbReference type="eggNOG" id="KOG2376">
    <property type="taxonomic scope" value="Eukaryota"/>
</dbReference>
<dbReference type="GO" id="GO:0008312">
    <property type="term" value="F:7S RNA binding"/>
    <property type="evidence" value="ECO:0007669"/>
    <property type="project" value="TreeGrafter"/>
</dbReference>
<gene>
    <name evidence="1" type="ordered locus">TP01_0186</name>
</gene>
<accession>Q4N9C8</accession>
<dbReference type="InterPro" id="IPR011990">
    <property type="entry name" value="TPR-like_helical_dom_sf"/>
</dbReference>
<dbReference type="PANTHER" id="PTHR14094">
    <property type="entry name" value="SIGNAL RECOGNITION PARTICLE 72"/>
    <property type="match status" value="1"/>
</dbReference>
<sequence length="602" mass="69632">MTILDNVDLSSVQSCLKQLQALLDEARYSEAAKFCHKCLKKWPGENSFYRVKAFCEIQLSRWHSCLQTIGWLHGFRPHPAATTSRKSDKNNSDDVKESLKEAVKTHYNNDLCCWLHFEQSYCYYKLGKYKPGLKTLLLCFNNLPPQDLLKSTHKHGSVNQVNKANEDELYEKTDMGTVNFNDKKLTLLLAQLCLRIGNFKEASDIYSKLKLKGAESLLSINRLSVDLSLSSQHSKGNELLNSLAKKIDDHILNERHDPYELYFNYACAFVLLDDVTRAQDYLDIANEMLEGELKQEGVDLDPEDQVEFANIFAFRAYLNFKRGNFELAKSINTNLIKTFDNTSDVDQATVLVSLNNQLFFGVEPGEVTLMVRKIESLIKKEQISRKFSNSELRMIHGNCVWACLSSGNLKEAQRYLENFNRALDQKDLLLYKAAVMCLEEKYTKSVSLLRQAISQFGEQHFVLSLTKLLIKQSKFKDAFSLLQQHKQHYNQYNEHYREYHQLVNLRLEKEGKEETRNLRIWLELQIQNVGYVKVKELHIRNKLRGGRICLEVILKAQLQVIPPNPQLAQLAPLLATLRVIYNIEVLMCDLGERRRNVENKTN</sequence>
<dbReference type="InterPro" id="IPR026270">
    <property type="entry name" value="SRP72"/>
</dbReference>
<keyword evidence="2" id="KW-1185">Reference proteome</keyword>
<dbReference type="VEuPathDB" id="PiroplasmaDB:TpMuguga_01g00186"/>
<reference evidence="1 2" key="1">
    <citation type="journal article" date="2005" name="Science">
        <title>Genome sequence of Theileria parva, a bovine pathogen that transforms lymphocytes.</title>
        <authorList>
            <person name="Gardner M.J."/>
            <person name="Bishop R."/>
            <person name="Shah T."/>
            <person name="de Villiers E.P."/>
            <person name="Carlton J.M."/>
            <person name="Hall N."/>
            <person name="Ren Q."/>
            <person name="Paulsen I.T."/>
            <person name="Pain A."/>
            <person name="Berriman M."/>
            <person name="Wilson R.J.M."/>
            <person name="Sato S."/>
            <person name="Ralph S.A."/>
            <person name="Mann D.J."/>
            <person name="Xiong Z."/>
            <person name="Shallom S.J."/>
            <person name="Weidman J."/>
            <person name="Jiang L."/>
            <person name="Lynn J."/>
            <person name="Weaver B."/>
            <person name="Shoaibi A."/>
            <person name="Domingo A.R."/>
            <person name="Wasawo D."/>
            <person name="Crabtree J."/>
            <person name="Wortman J.R."/>
            <person name="Haas B."/>
            <person name="Angiuoli S.V."/>
            <person name="Creasy T.H."/>
            <person name="Lu C."/>
            <person name="Suh B."/>
            <person name="Silva J.C."/>
            <person name="Utterback T.R."/>
            <person name="Feldblyum T.V."/>
            <person name="Pertea M."/>
            <person name="Allen J."/>
            <person name="Nierman W.C."/>
            <person name="Taracha E.L.N."/>
            <person name="Salzberg S.L."/>
            <person name="White O.R."/>
            <person name="Fitzhugh H.A."/>
            <person name="Morzaria S."/>
            <person name="Venter J.C."/>
            <person name="Fraser C.M."/>
            <person name="Nene V."/>
        </authorList>
    </citation>
    <scope>NUCLEOTIDE SEQUENCE [LARGE SCALE GENOMIC DNA]</scope>
    <source>
        <strain evidence="1 2">Muguga</strain>
    </source>
</reference>
<dbReference type="GO" id="GO:0005786">
    <property type="term" value="C:signal recognition particle, endoplasmic reticulum targeting"/>
    <property type="evidence" value="ECO:0007669"/>
    <property type="project" value="TreeGrafter"/>
</dbReference>
<evidence type="ECO:0000313" key="1">
    <source>
        <dbReference type="EMBL" id="EAN33430.1"/>
    </source>
</evidence>
<dbReference type="InParanoid" id="Q4N9C8"/>
<organism evidence="1 2">
    <name type="scientific">Theileria parva</name>
    <name type="common">East coast fever infection agent</name>
    <dbReference type="NCBI Taxonomy" id="5875"/>
    <lineage>
        <taxon>Eukaryota</taxon>
        <taxon>Sar</taxon>
        <taxon>Alveolata</taxon>
        <taxon>Apicomplexa</taxon>
        <taxon>Aconoidasida</taxon>
        <taxon>Piroplasmida</taxon>
        <taxon>Theileriidae</taxon>
        <taxon>Theileria</taxon>
    </lineage>
</organism>
<name>Q4N9C8_THEPA</name>
<dbReference type="PANTHER" id="PTHR14094:SF9">
    <property type="entry name" value="SIGNAL RECOGNITION PARTICLE SUBUNIT SRP72"/>
    <property type="match status" value="1"/>
</dbReference>
<dbReference type="Gene3D" id="1.25.40.10">
    <property type="entry name" value="Tetratricopeptide repeat domain"/>
    <property type="match status" value="2"/>
</dbReference>
<proteinExistence type="predicted"/>
<dbReference type="AlphaFoldDB" id="Q4N9C8"/>
<dbReference type="EMBL" id="AAGK01000001">
    <property type="protein sequence ID" value="EAN33430.1"/>
    <property type="molecule type" value="Genomic_DNA"/>
</dbReference>
<comment type="caution">
    <text evidence="1">The sequence shown here is derived from an EMBL/GenBank/DDBJ whole genome shotgun (WGS) entry which is preliminary data.</text>
</comment>
<evidence type="ECO:0000313" key="2">
    <source>
        <dbReference type="Proteomes" id="UP000001949"/>
    </source>
</evidence>
<dbReference type="Proteomes" id="UP000001949">
    <property type="component" value="Unassembled WGS sequence"/>
</dbReference>
<dbReference type="STRING" id="5875.Q4N9C8"/>
<dbReference type="OMA" id="KAFCEIQ"/>
<dbReference type="SUPFAM" id="SSF48452">
    <property type="entry name" value="TPR-like"/>
    <property type="match status" value="2"/>
</dbReference>
<dbReference type="KEGG" id="tpv:TP01_0186"/>
<dbReference type="GO" id="GO:0043022">
    <property type="term" value="F:ribosome binding"/>
    <property type="evidence" value="ECO:0007669"/>
    <property type="project" value="TreeGrafter"/>
</dbReference>
<dbReference type="GO" id="GO:0006614">
    <property type="term" value="P:SRP-dependent cotranslational protein targeting to membrane"/>
    <property type="evidence" value="ECO:0007669"/>
    <property type="project" value="InterPro"/>
</dbReference>
<protein>
    <submittedName>
        <fullName evidence="1">Uncharacterized protein</fullName>
    </submittedName>
</protein>